<dbReference type="Gene3D" id="1.10.1200.10">
    <property type="entry name" value="ACP-like"/>
    <property type="match status" value="1"/>
</dbReference>
<sequence>MENTVKQIITKCLLIDEAEITSDTHLVEDLYADSLELIDIIITINETFGTDIEGVDFPEVETVRGLCRVLKRKLTE</sequence>
<dbReference type="EMBL" id="DAAXOJ010000008">
    <property type="protein sequence ID" value="HAG1892150.1"/>
    <property type="molecule type" value="Genomic_DNA"/>
</dbReference>
<dbReference type="AlphaFoldDB" id="A0A759QPW3"/>
<name>A0A759QPW3_SALER</name>
<organism evidence="2">
    <name type="scientific">Salmonella enterica</name>
    <name type="common">Salmonella choleraesuis</name>
    <dbReference type="NCBI Taxonomy" id="28901"/>
    <lineage>
        <taxon>Bacteria</taxon>
        <taxon>Pseudomonadati</taxon>
        <taxon>Pseudomonadota</taxon>
        <taxon>Gammaproteobacteria</taxon>
        <taxon>Enterobacterales</taxon>
        <taxon>Enterobacteriaceae</taxon>
        <taxon>Salmonella</taxon>
    </lineage>
</organism>
<reference evidence="2" key="2">
    <citation type="submission" date="2020-02" db="EMBL/GenBank/DDBJ databases">
        <authorList>
            <consortium name="NCBI Pathogen Detection Project"/>
        </authorList>
    </citation>
    <scope>NUCLEOTIDE SEQUENCE</scope>
    <source>
        <strain evidence="2">MA.CK_94/00000542</strain>
    </source>
</reference>
<evidence type="ECO:0000259" key="1">
    <source>
        <dbReference type="PROSITE" id="PS50075"/>
    </source>
</evidence>
<accession>A0A759QPW3</accession>
<dbReference type="PROSITE" id="PS50075">
    <property type="entry name" value="CARRIER"/>
    <property type="match status" value="1"/>
</dbReference>
<evidence type="ECO:0000313" key="2">
    <source>
        <dbReference type="EMBL" id="HAG1892150.1"/>
    </source>
</evidence>
<reference evidence="2" key="1">
    <citation type="journal article" date="2018" name="Genome Biol.">
        <title>SKESA: strategic k-mer extension for scrupulous assemblies.</title>
        <authorList>
            <person name="Souvorov A."/>
            <person name="Agarwala R."/>
            <person name="Lipman D.J."/>
        </authorList>
    </citation>
    <scope>NUCLEOTIDE SEQUENCE</scope>
    <source>
        <strain evidence="2">MA.CK_94/00000542</strain>
    </source>
</reference>
<feature type="domain" description="Carrier" evidence="1">
    <location>
        <begin position="1"/>
        <end position="74"/>
    </location>
</feature>
<dbReference type="Pfam" id="PF00550">
    <property type="entry name" value="PP-binding"/>
    <property type="match status" value="1"/>
</dbReference>
<comment type="caution">
    <text evidence="2">The sequence shown here is derived from an EMBL/GenBank/DDBJ whole genome shotgun (WGS) entry which is preliminary data.</text>
</comment>
<gene>
    <name evidence="2" type="ORF">G8W59_004215</name>
</gene>
<dbReference type="InterPro" id="IPR036736">
    <property type="entry name" value="ACP-like_sf"/>
</dbReference>
<protein>
    <submittedName>
        <fullName evidence="2">Acyl carrier protein</fullName>
    </submittedName>
</protein>
<dbReference type="SUPFAM" id="SSF47336">
    <property type="entry name" value="ACP-like"/>
    <property type="match status" value="1"/>
</dbReference>
<dbReference type="InterPro" id="IPR009081">
    <property type="entry name" value="PP-bd_ACP"/>
</dbReference>
<dbReference type="NCBIfam" id="NF006031">
    <property type="entry name" value="PRK08172.1"/>
    <property type="match status" value="1"/>
</dbReference>
<proteinExistence type="predicted"/>